<evidence type="ECO:0000259" key="4">
    <source>
        <dbReference type="PROSITE" id="PS50949"/>
    </source>
</evidence>
<dbReference type="InterPro" id="IPR036388">
    <property type="entry name" value="WH-like_DNA-bd_sf"/>
</dbReference>
<dbReference type="EMBL" id="WEGI01000004">
    <property type="protein sequence ID" value="MQY26644.1"/>
    <property type="molecule type" value="Genomic_DNA"/>
</dbReference>
<dbReference type="InterPro" id="IPR000524">
    <property type="entry name" value="Tscrpt_reg_HTH_GntR"/>
</dbReference>
<dbReference type="PANTHER" id="PTHR43537">
    <property type="entry name" value="TRANSCRIPTIONAL REGULATOR, GNTR FAMILY"/>
    <property type="match status" value="1"/>
</dbReference>
<keyword evidence="2" id="KW-0238">DNA-binding</keyword>
<keyword evidence="1" id="KW-0805">Transcription regulation</keyword>
<dbReference type="PANTHER" id="PTHR43537:SF5">
    <property type="entry name" value="UXU OPERON TRANSCRIPTIONAL REGULATOR"/>
    <property type="match status" value="1"/>
</dbReference>
<dbReference type="Pfam" id="PF00392">
    <property type="entry name" value="GntR"/>
    <property type="match status" value="1"/>
</dbReference>
<dbReference type="Gene3D" id="1.10.10.10">
    <property type="entry name" value="Winged helix-like DNA-binding domain superfamily/Winged helix DNA-binding domain"/>
    <property type="match status" value="1"/>
</dbReference>
<dbReference type="SMART" id="SM00895">
    <property type="entry name" value="FCD"/>
    <property type="match status" value="1"/>
</dbReference>
<dbReference type="AlphaFoldDB" id="A0A7K0DPC2"/>
<organism evidence="5 6">
    <name type="scientific">Nocardia aurantia</name>
    <dbReference type="NCBI Taxonomy" id="2585199"/>
    <lineage>
        <taxon>Bacteria</taxon>
        <taxon>Bacillati</taxon>
        <taxon>Actinomycetota</taxon>
        <taxon>Actinomycetes</taxon>
        <taxon>Mycobacteriales</taxon>
        <taxon>Nocardiaceae</taxon>
        <taxon>Nocardia</taxon>
    </lineage>
</organism>
<accession>A0A7K0DPC2</accession>
<evidence type="ECO:0000256" key="3">
    <source>
        <dbReference type="ARBA" id="ARBA00023163"/>
    </source>
</evidence>
<feature type="domain" description="HTH gntR-type" evidence="4">
    <location>
        <begin position="34"/>
        <end position="102"/>
    </location>
</feature>
<gene>
    <name evidence="5" type="ORF">NRB56_22150</name>
</gene>
<dbReference type="Gene3D" id="1.20.120.530">
    <property type="entry name" value="GntR ligand-binding domain-like"/>
    <property type="match status" value="1"/>
</dbReference>
<dbReference type="CDD" id="cd07377">
    <property type="entry name" value="WHTH_GntR"/>
    <property type="match status" value="1"/>
</dbReference>
<evidence type="ECO:0000313" key="5">
    <source>
        <dbReference type="EMBL" id="MQY26644.1"/>
    </source>
</evidence>
<evidence type="ECO:0000256" key="1">
    <source>
        <dbReference type="ARBA" id="ARBA00023015"/>
    </source>
</evidence>
<dbReference type="SUPFAM" id="SSF46785">
    <property type="entry name" value="Winged helix' DNA-binding domain"/>
    <property type="match status" value="1"/>
</dbReference>
<dbReference type="InterPro" id="IPR036390">
    <property type="entry name" value="WH_DNA-bd_sf"/>
</dbReference>
<dbReference type="PROSITE" id="PS50949">
    <property type="entry name" value="HTH_GNTR"/>
    <property type="match status" value="1"/>
</dbReference>
<keyword evidence="6" id="KW-1185">Reference proteome</keyword>
<reference evidence="5 6" key="1">
    <citation type="submission" date="2019-10" db="EMBL/GenBank/DDBJ databases">
        <title>Nocardia macrotermitis sp. nov. and Nocardia aurantia sp. nov., isolated from the gut of fungus growing-termite Macrotermes natalensis.</title>
        <authorList>
            <person name="Benndorf R."/>
            <person name="Schwitalla J."/>
            <person name="Martin K."/>
            <person name="De Beer W."/>
            <person name="Kaster A.-K."/>
            <person name="Vollmers J."/>
            <person name="Poulsen M."/>
            <person name="Beemelmanns C."/>
        </authorList>
    </citation>
    <scope>NUCLEOTIDE SEQUENCE [LARGE SCALE GENOMIC DNA]</scope>
    <source>
        <strain evidence="5 6">RB56</strain>
    </source>
</reference>
<dbReference type="GO" id="GO:0003700">
    <property type="term" value="F:DNA-binding transcription factor activity"/>
    <property type="evidence" value="ECO:0007669"/>
    <property type="project" value="InterPro"/>
</dbReference>
<evidence type="ECO:0000313" key="6">
    <source>
        <dbReference type="Proteomes" id="UP000431401"/>
    </source>
</evidence>
<dbReference type="SMART" id="SM00345">
    <property type="entry name" value="HTH_GNTR"/>
    <property type="match status" value="1"/>
</dbReference>
<proteinExistence type="predicted"/>
<dbReference type="InterPro" id="IPR011711">
    <property type="entry name" value="GntR_C"/>
</dbReference>
<evidence type="ECO:0000256" key="2">
    <source>
        <dbReference type="ARBA" id="ARBA00023125"/>
    </source>
</evidence>
<dbReference type="Pfam" id="PF07729">
    <property type="entry name" value="FCD"/>
    <property type="match status" value="1"/>
</dbReference>
<protein>
    <recommendedName>
        <fullName evidence="4">HTH gntR-type domain-containing protein</fullName>
    </recommendedName>
</protein>
<dbReference type="PRINTS" id="PR00035">
    <property type="entry name" value="HTHGNTR"/>
</dbReference>
<dbReference type="Proteomes" id="UP000431401">
    <property type="component" value="Unassembled WGS sequence"/>
</dbReference>
<dbReference type="InterPro" id="IPR008920">
    <property type="entry name" value="TF_FadR/GntR_C"/>
</dbReference>
<keyword evidence="3" id="KW-0804">Transcription</keyword>
<sequence>MSGITVARGSAPGNHRSTLAAVERTVGERVSGARANQHALRESIKGLIVARGLEPGDSLPTESELMKELGVSRHPLREAMKALEAVGIVDIRHGYGTYVGSGPLSGLEAGLAFRGALSVRGDYADIRNLLEVREVLEAGLVSRVLAARDRLDLPELAAAVTTMEEAAGRGEYAPEQDWRFHETLYRPLGNELVLDLIQVFWKVFNALDTELPGTAAAPAVIARWHRAILDAVRAGDEPALRVAVDEHFRGIRERLTEAPVAATARPRRDD</sequence>
<comment type="caution">
    <text evidence="5">The sequence shown here is derived from an EMBL/GenBank/DDBJ whole genome shotgun (WGS) entry which is preliminary data.</text>
</comment>
<dbReference type="GO" id="GO:0003677">
    <property type="term" value="F:DNA binding"/>
    <property type="evidence" value="ECO:0007669"/>
    <property type="project" value="UniProtKB-KW"/>
</dbReference>
<dbReference type="SUPFAM" id="SSF48008">
    <property type="entry name" value="GntR ligand-binding domain-like"/>
    <property type="match status" value="1"/>
</dbReference>
<name>A0A7K0DPC2_9NOCA</name>